<name>A0A0U4JEN9_9CAUD</name>
<proteinExistence type="predicted"/>
<dbReference type="EMBL" id="KU160669">
    <property type="protein sequence ID" value="ALY10549.1"/>
    <property type="molecule type" value="Genomic_DNA"/>
</dbReference>
<dbReference type="RefSeq" id="YP_009604039.1">
    <property type="nucleotide sequence ID" value="NC_041961.1"/>
</dbReference>
<feature type="transmembrane region" description="Helical" evidence="1">
    <location>
        <begin position="6"/>
        <end position="25"/>
    </location>
</feature>
<sequence length="85" mass="9621">MTEFQVYSLVWSIALSVIGLAGLYFAGNKSQLGWAIGLSVQVLWIIFAITTTQWGFILSALGYGLMNLRNWRKWRADKRKSEHAA</sequence>
<evidence type="ECO:0000313" key="2">
    <source>
        <dbReference type="EMBL" id="ALY10549.1"/>
    </source>
</evidence>
<organism evidence="2 3">
    <name type="scientific">Arthrobacter phage Tank</name>
    <dbReference type="NCBI Taxonomy" id="1772319"/>
    <lineage>
        <taxon>Viruses</taxon>
        <taxon>Duplodnaviria</taxon>
        <taxon>Heunggongvirae</taxon>
        <taxon>Uroviricota</taxon>
        <taxon>Caudoviricetes</taxon>
        <taxon>Tankvirus</taxon>
        <taxon>Tankvirus tank</taxon>
    </lineage>
</organism>
<dbReference type="Proteomes" id="UP000224284">
    <property type="component" value="Segment"/>
</dbReference>
<dbReference type="KEGG" id="vg:40079929"/>
<dbReference type="GeneID" id="40079929"/>
<keyword evidence="3" id="KW-1185">Reference proteome</keyword>
<keyword evidence="1" id="KW-0472">Membrane</keyword>
<protein>
    <submittedName>
        <fullName evidence="2">PnuC-like nicotinamide riboside transporter</fullName>
    </submittedName>
</protein>
<dbReference type="OrthoDB" id="28122at10239"/>
<reference evidence="2 3" key="1">
    <citation type="submission" date="2015-11" db="EMBL/GenBank/DDBJ databases">
        <authorList>
            <person name="Menninger J.E."/>
            <person name="Lamey M.E."/>
            <person name="Lindemann J.M."/>
            <person name="Martynyuk T."/>
            <person name="Mele F.E."/>
            <person name="Nabua C.T."/>
            <person name="Napoli C.K."/>
            <person name="Santiago L.M."/>
            <person name="Sweetman A.T."/>
            <person name="Weinstein J.L."/>
            <person name="Barrett N.A."/>
            <person name="Buerkert T.R."/>
            <person name="Cautela J.A."/>
            <person name="Egan M.S."/>
            <person name="Erb J.E."/>
            <person name="Garrigan K.E."/>
            <person name="Hagan D.J."/>
            <person name="Hartwell M.C."/>
            <person name="Hyduchak K.M."/>
            <person name="Jacob A.E."/>
            <person name="DeNigris D.M."/>
            <person name="London S.C."/>
            <person name="King-Smith C."/>
            <person name="Lee-Soety J.Y."/>
            <person name="Bradley K.W."/>
            <person name="Asai D.J."/>
            <person name="Bowman C.A."/>
            <person name="Russell D.A."/>
            <person name="Pope W.H."/>
            <person name="Jacobs-Sera D."/>
            <person name="Hendrix R.W."/>
            <person name="Hatfull G.F."/>
        </authorList>
    </citation>
    <scope>NUCLEOTIDE SEQUENCE [LARGE SCALE GENOMIC DNA]</scope>
</reference>
<accession>A0A0U4JEN9</accession>
<keyword evidence="1" id="KW-1133">Transmembrane helix</keyword>
<keyword evidence="1" id="KW-0812">Transmembrane</keyword>
<gene>
    <name evidence="2" type="primary">14</name>
    <name evidence="2" type="ORF">TANK_14</name>
</gene>
<evidence type="ECO:0000313" key="3">
    <source>
        <dbReference type="Proteomes" id="UP000224284"/>
    </source>
</evidence>
<evidence type="ECO:0000256" key="1">
    <source>
        <dbReference type="SAM" id="Phobius"/>
    </source>
</evidence>